<sequence length="173" mass="19483">MSFQRTRPIDALQRIMTSFKHFEKKLDKLQNDVKTHGQTLSDLRNMVTTLSAGTLASADGKTDDNWRPGRKTTAIQHDEKPSADTITKSRRKNAIQPLPNKLKAKNMANQKTKTPVISPIKVRVHNCTDVNTKGVSCVGSKHTERLRKVEAPRKATIIRSQKAIENKRSKMAK</sequence>
<evidence type="ECO:0000256" key="1">
    <source>
        <dbReference type="SAM" id="Coils"/>
    </source>
</evidence>
<protein>
    <submittedName>
        <fullName evidence="3">SFRICE_008781</fullName>
    </submittedName>
</protein>
<dbReference type="EMBL" id="ODYU01003127">
    <property type="protein sequence ID" value="SOQ41496.1"/>
    <property type="molecule type" value="Genomic_DNA"/>
</dbReference>
<reference evidence="3" key="1">
    <citation type="submission" date="2016-07" db="EMBL/GenBank/DDBJ databases">
        <authorList>
            <person name="Bretaudeau A."/>
        </authorList>
    </citation>
    <scope>NUCLEOTIDE SEQUENCE</scope>
    <source>
        <strain evidence="3">Rice</strain>
        <tissue evidence="3">Whole body</tissue>
    </source>
</reference>
<name>A0A2H1VL20_SPOFR</name>
<dbReference type="AlphaFoldDB" id="A0A2H1VL20"/>
<feature type="region of interest" description="Disordered" evidence="2">
    <location>
        <begin position="57"/>
        <end position="87"/>
    </location>
</feature>
<accession>A0A2H1VL20</accession>
<gene>
    <name evidence="3" type="ORF">SFRICE_008781</name>
</gene>
<keyword evidence="1" id="KW-0175">Coiled coil</keyword>
<organism evidence="3">
    <name type="scientific">Spodoptera frugiperda</name>
    <name type="common">Fall armyworm</name>
    <dbReference type="NCBI Taxonomy" id="7108"/>
    <lineage>
        <taxon>Eukaryota</taxon>
        <taxon>Metazoa</taxon>
        <taxon>Ecdysozoa</taxon>
        <taxon>Arthropoda</taxon>
        <taxon>Hexapoda</taxon>
        <taxon>Insecta</taxon>
        <taxon>Pterygota</taxon>
        <taxon>Neoptera</taxon>
        <taxon>Endopterygota</taxon>
        <taxon>Lepidoptera</taxon>
        <taxon>Glossata</taxon>
        <taxon>Ditrysia</taxon>
        <taxon>Noctuoidea</taxon>
        <taxon>Noctuidae</taxon>
        <taxon>Amphipyrinae</taxon>
        <taxon>Spodoptera</taxon>
    </lineage>
</organism>
<evidence type="ECO:0000256" key="2">
    <source>
        <dbReference type="SAM" id="MobiDB-lite"/>
    </source>
</evidence>
<feature type="coiled-coil region" evidence="1">
    <location>
        <begin position="12"/>
        <end position="46"/>
    </location>
</feature>
<proteinExistence type="predicted"/>
<evidence type="ECO:0000313" key="3">
    <source>
        <dbReference type="EMBL" id="SOQ41496.1"/>
    </source>
</evidence>